<dbReference type="Pfam" id="PF13966">
    <property type="entry name" value="zf-RVT"/>
    <property type="match status" value="1"/>
</dbReference>
<dbReference type="InParanoid" id="A0A251TGE5"/>
<evidence type="ECO:0000313" key="3">
    <source>
        <dbReference type="Proteomes" id="UP000215914"/>
    </source>
</evidence>
<dbReference type="PANTHER" id="PTHR33116:SF78">
    <property type="entry name" value="OS12G0587133 PROTEIN"/>
    <property type="match status" value="1"/>
</dbReference>
<dbReference type="EMBL" id="CM007899">
    <property type="protein sequence ID" value="OTG09722.1"/>
    <property type="molecule type" value="Genomic_DNA"/>
</dbReference>
<feature type="domain" description="Reverse transcriptase zinc-binding" evidence="1">
    <location>
        <begin position="240"/>
        <end position="278"/>
    </location>
</feature>
<dbReference type="InterPro" id="IPR026960">
    <property type="entry name" value="RVT-Znf"/>
</dbReference>
<dbReference type="PANTHER" id="PTHR33116">
    <property type="entry name" value="REVERSE TRANSCRIPTASE ZINC-BINDING DOMAIN-CONTAINING PROTEIN-RELATED-RELATED"/>
    <property type="match status" value="1"/>
</dbReference>
<dbReference type="Proteomes" id="UP000215914">
    <property type="component" value="Chromosome 10"/>
</dbReference>
<keyword evidence="3" id="KW-1185">Reference proteome</keyword>
<evidence type="ECO:0000313" key="2">
    <source>
        <dbReference type="EMBL" id="OTG09722.1"/>
    </source>
</evidence>
<accession>A0A251TGE5</accession>
<proteinExistence type="predicted"/>
<evidence type="ECO:0000259" key="1">
    <source>
        <dbReference type="Pfam" id="PF13966"/>
    </source>
</evidence>
<organism evidence="2 3">
    <name type="scientific">Helianthus annuus</name>
    <name type="common">Common sunflower</name>
    <dbReference type="NCBI Taxonomy" id="4232"/>
    <lineage>
        <taxon>Eukaryota</taxon>
        <taxon>Viridiplantae</taxon>
        <taxon>Streptophyta</taxon>
        <taxon>Embryophyta</taxon>
        <taxon>Tracheophyta</taxon>
        <taxon>Spermatophyta</taxon>
        <taxon>Magnoliopsida</taxon>
        <taxon>eudicotyledons</taxon>
        <taxon>Gunneridae</taxon>
        <taxon>Pentapetalae</taxon>
        <taxon>asterids</taxon>
        <taxon>campanulids</taxon>
        <taxon>Asterales</taxon>
        <taxon>Asteraceae</taxon>
        <taxon>Asteroideae</taxon>
        <taxon>Heliantheae alliance</taxon>
        <taxon>Heliantheae</taxon>
        <taxon>Helianthus</taxon>
    </lineage>
</organism>
<gene>
    <name evidence="2" type="ORF">HannXRQ_Chr10g0279601</name>
</gene>
<sequence>MESLPCYYFSLYRAPKKVISVLESMVKKFLWGDSLEERKMHWVAWDKVTRSKKNGGLGLNKLQVVNTSLLSKWGWRYKTENNSLWKKVIDAIHTSRVGWECLPYKKALNGVWVNIAKNFINTKVEGKPLKNFLVGSVGNGEKIAFWLDTWLFNEPLKTKFPDLFSLEVNKKCLVADRLQQDGNESQLLWRWISDILDAGLLSNLEQLSDALNMVQISAGMDFWKWGADPEGRKWIKFRQQALRKRNVNIGDPICPLCNLEDETVYHVFKACYIAANVWNGLSSWCKISNFFAFSIKDLLSFYKDLNVSEKKKEAVQGIILIVCWSIWRARNNVKFSNATVRIDSIISEIKALGFLWFSSRSKHKGVVWRDWVSFVNM</sequence>
<dbReference type="OMA" id="CELVIMA"/>
<name>A0A251TGE5_HELAN</name>
<reference evidence="3" key="1">
    <citation type="journal article" date="2017" name="Nature">
        <title>The sunflower genome provides insights into oil metabolism, flowering and Asterid evolution.</title>
        <authorList>
            <person name="Badouin H."/>
            <person name="Gouzy J."/>
            <person name="Grassa C.J."/>
            <person name="Murat F."/>
            <person name="Staton S.E."/>
            <person name="Cottret L."/>
            <person name="Lelandais-Briere C."/>
            <person name="Owens G.L."/>
            <person name="Carrere S."/>
            <person name="Mayjonade B."/>
            <person name="Legrand L."/>
            <person name="Gill N."/>
            <person name="Kane N.C."/>
            <person name="Bowers J.E."/>
            <person name="Hubner S."/>
            <person name="Bellec A."/>
            <person name="Berard A."/>
            <person name="Berges H."/>
            <person name="Blanchet N."/>
            <person name="Boniface M.C."/>
            <person name="Brunel D."/>
            <person name="Catrice O."/>
            <person name="Chaidir N."/>
            <person name="Claudel C."/>
            <person name="Donnadieu C."/>
            <person name="Faraut T."/>
            <person name="Fievet G."/>
            <person name="Helmstetter N."/>
            <person name="King M."/>
            <person name="Knapp S.J."/>
            <person name="Lai Z."/>
            <person name="Le Paslier M.C."/>
            <person name="Lippi Y."/>
            <person name="Lorenzon L."/>
            <person name="Mandel J.R."/>
            <person name="Marage G."/>
            <person name="Marchand G."/>
            <person name="Marquand E."/>
            <person name="Bret-Mestries E."/>
            <person name="Morien E."/>
            <person name="Nambeesan S."/>
            <person name="Nguyen T."/>
            <person name="Pegot-Espagnet P."/>
            <person name="Pouilly N."/>
            <person name="Raftis F."/>
            <person name="Sallet E."/>
            <person name="Schiex T."/>
            <person name="Thomas J."/>
            <person name="Vandecasteele C."/>
            <person name="Vares D."/>
            <person name="Vear F."/>
            <person name="Vautrin S."/>
            <person name="Crespi M."/>
            <person name="Mangin B."/>
            <person name="Burke J.M."/>
            <person name="Salse J."/>
            <person name="Munos S."/>
            <person name="Vincourt P."/>
            <person name="Rieseberg L.H."/>
            <person name="Langlade N.B."/>
        </authorList>
    </citation>
    <scope>NUCLEOTIDE SEQUENCE [LARGE SCALE GENOMIC DNA]</scope>
    <source>
        <strain evidence="3">cv. SF193</strain>
    </source>
</reference>
<protein>
    <recommendedName>
        <fullName evidence="1">Reverse transcriptase zinc-binding domain-containing protein</fullName>
    </recommendedName>
</protein>
<dbReference type="AlphaFoldDB" id="A0A251TGE5"/>